<dbReference type="Pfam" id="PF02653">
    <property type="entry name" value="BPD_transp_2"/>
    <property type="match status" value="1"/>
</dbReference>
<name>K6WZU4_9ACTN</name>
<keyword evidence="5 7" id="KW-0472">Membrane</keyword>
<dbReference type="STRING" id="1108045.GORHZ_159_00400"/>
<reference evidence="8 9" key="1">
    <citation type="submission" date="2012-08" db="EMBL/GenBank/DDBJ databases">
        <title>Whole genome shotgun sequence of Gordonia rhizosphera NBRC 16068.</title>
        <authorList>
            <person name="Takarada H."/>
            <person name="Isaki S."/>
            <person name="Hosoyama A."/>
            <person name="Tsuchikane K."/>
            <person name="Katsumata H."/>
            <person name="Baba S."/>
            <person name="Ohji S."/>
            <person name="Yamazaki S."/>
            <person name="Fujita N."/>
        </authorList>
    </citation>
    <scope>NUCLEOTIDE SEQUENCE [LARGE SCALE GENOMIC DNA]</scope>
    <source>
        <strain evidence="8 9">NBRC 16068</strain>
    </source>
</reference>
<dbReference type="Proteomes" id="UP000008363">
    <property type="component" value="Unassembled WGS sequence"/>
</dbReference>
<dbReference type="EMBL" id="BAHC01000159">
    <property type="protein sequence ID" value="GAB92084.1"/>
    <property type="molecule type" value="Genomic_DNA"/>
</dbReference>
<evidence type="ECO:0000256" key="7">
    <source>
        <dbReference type="SAM" id="Phobius"/>
    </source>
</evidence>
<dbReference type="AlphaFoldDB" id="K6WZU4"/>
<keyword evidence="3 7" id="KW-0812">Transmembrane</keyword>
<proteinExistence type="predicted"/>
<comment type="caution">
    <text evidence="8">The sequence shown here is derived from an EMBL/GenBank/DDBJ whole genome shotgun (WGS) entry which is preliminary data.</text>
</comment>
<evidence type="ECO:0000313" key="8">
    <source>
        <dbReference type="EMBL" id="GAB92084.1"/>
    </source>
</evidence>
<dbReference type="OrthoDB" id="9814461at2"/>
<evidence type="ECO:0000256" key="5">
    <source>
        <dbReference type="ARBA" id="ARBA00023136"/>
    </source>
</evidence>
<feature type="transmembrane region" description="Helical" evidence="7">
    <location>
        <begin position="88"/>
        <end position="106"/>
    </location>
</feature>
<feature type="transmembrane region" description="Helical" evidence="7">
    <location>
        <begin position="250"/>
        <end position="271"/>
    </location>
</feature>
<feature type="transmembrane region" description="Helical" evidence="7">
    <location>
        <begin position="208"/>
        <end position="238"/>
    </location>
</feature>
<evidence type="ECO:0000256" key="4">
    <source>
        <dbReference type="ARBA" id="ARBA00022989"/>
    </source>
</evidence>
<dbReference type="InterPro" id="IPR043428">
    <property type="entry name" value="LivM-like"/>
</dbReference>
<evidence type="ECO:0000256" key="1">
    <source>
        <dbReference type="ARBA" id="ARBA00004651"/>
    </source>
</evidence>
<evidence type="ECO:0000256" key="3">
    <source>
        <dbReference type="ARBA" id="ARBA00022692"/>
    </source>
</evidence>
<organism evidence="8 9">
    <name type="scientific">Gordonia rhizosphera NBRC 16068</name>
    <dbReference type="NCBI Taxonomy" id="1108045"/>
    <lineage>
        <taxon>Bacteria</taxon>
        <taxon>Bacillati</taxon>
        <taxon>Actinomycetota</taxon>
        <taxon>Actinomycetes</taxon>
        <taxon>Mycobacteriales</taxon>
        <taxon>Gordoniaceae</taxon>
        <taxon>Gordonia</taxon>
    </lineage>
</organism>
<feature type="transmembrane region" description="Helical" evidence="7">
    <location>
        <begin position="63"/>
        <end position="82"/>
    </location>
</feature>
<accession>K6WZU4</accession>
<evidence type="ECO:0000256" key="6">
    <source>
        <dbReference type="SAM" id="MobiDB-lite"/>
    </source>
</evidence>
<dbReference type="eggNOG" id="COG4177">
    <property type="taxonomic scope" value="Bacteria"/>
</dbReference>
<evidence type="ECO:0000313" key="9">
    <source>
        <dbReference type="Proteomes" id="UP000008363"/>
    </source>
</evidence>
<keyword evidence="2" id="KW-1003">Cell membrane</keyword>
<sequence>MTTWIDANTVLLQQTMTTLLLALSIQIPMRMGVFSFAGIGAFGIGGYSAAAAMIHFGWGTAPAIALGVLIAGVVVYLLGLVVQRLSGLYLGMATIAFTLIVAVVAVNGGELTGGASGLFGALGDLTLGGIFVVALVVVALTQLTESGGLGRRIDAVREDPELANAMGIDVGHYRRLSFLVSGMIGGLAGGLTTLLRSTITPEEVNFHLVVLALTVIVVGGARSWVGVLIGSVVFVWLPTWVAFVGEWEEFIYGLLVVLAAVLLPDGILGILRSGWHRVRTMNIRSGTTPRPDGAAQDESDRTAEQLEEAGT</sequence>
<feature type="transmembrane region" description="Helical" evidence="7">
    <location>
        <begin position="34"/>
        <end position="56"/>
    </location>
</feature>
<dbReference type="RefSeq" id="WP_006336140.1">
    <property type="nucleotide sequence ID" value="NZ_BAHC01000159.1"/>
</dbReference>
<dbReference type="CDD" id="cd06581">
    <property type="entry name" value="TM_PBP1_LivM_like"/>
    <property type="match status" value="1"/>
</dbReference>
<comment type="subcellular location">
    <subcellularLocation>
        <location evidence="1">Cell membrane</location>
        <topology evidence="1">Multi-pass membrane protein</topology>
    </subcellularLocation>
</comment>
<evidence type="ECO:0000256" key="2">
    <source>
        <dbReference type="ARBA" id="ARBA00022475"/>
    </source>
</evidence>
<dbReference type="GO" id="GO:0005886">
    <property type="term" value="C:plasma membrane"/>
    <property type="evidence" value="ECO:0007669"/>
    <property type="project" value="UniProtKB-SubCell"/>
</dbReference>
<feature type="transmembrane region" description="Helical" evidence="7">
    <location>
        <begin position="176"/>
        <end position="196"/>
    </location>
</feature>
<gene>
    <name evidence="8" type="ORF">GORHZ_159_00400</name>
</gene>
<dbReference type="PANTHER" id="PTHR30482">
    <property type="entry name" value="HIGH-AFFINITY BRANCHED-CHAIN AMINO ACID TRANSPORT SYSTEM PERMEASE"/>
    <property type="match status" value="1"/>
</dbReference>
<dbReference type="GO" id="GO:0015658">
    <property type="term" value="F:branched-chain amino acid transmembrane transporter activity"/>
    <property type="evidence" value="ECO:0007669"/>
    <property type="project" value="InterPro"/>
</dbReference>
<feature type="transmembrane region" description="Helical" evidence="7">
    <location>
        <begin position="118"/>
        <end position="140"/>
    </location>
</feature>
<protein>
    <submittedName>
        <fullName evidence="8">Putative ABC transporter permease protein</fullName>
    </submittedName>
</protein>
<keyword evidence="4 7" id="KW-1133">Transmembrane helix</keyword>
<dbReference type="InterPro" id="IPR001851">
    <property type="entry name" value="ABC_transp_permease"/>
</dbReference>
<feature type="region of interest" description="Disordered" evidence="6">
    <location>
        <begin position="283"/>
        <end position="311"/>
    </location>
</feature>
<dbReference type="PANTHER" id="PTHR30482:SF20">
    <property type="entry name" value="HIGH-AFFINITY BRANCHED-CHAIN AMINO ACID TRANSPORT SYSTEM PERMEASE PROTEIN LIVM"/>
    <property type="match status" value="1"/>
</dbReference>
<keyword evidence="9" id="KW-1185">Reference proteome</keyword>